<dbReference type="GO" id="GO:0016787">
    <property type="term" value="F:hydrolase activity"/>
    <property type="evidence" value="ECO:0007669"/>
    <property type="project" value="UniProtKB-KW"/>
</dbReference>
<dbReference type="Gene3D" id="1.10.287.130">
    <property type="match status" value="1"/>
</dbReference>
<dbReference type="RefSeq" id="WP_009284024.1">
    <property type="nucleotide sequence ID" value="NZ_CAIT01000009.1"/>
</dbReference>
<reference evidence="5 6" key="1">
    <citation type="journal article" date="2012" name="J. Bacteriol.">
        <title>Genome Sequence of the Filamentous Bacterium Fibrisoma limi BUZ 3T.</title>
        <authorList>
            <person name="Filippini M."/>
            <person name="Qi W."/>
            <person name="Jaenicke S."/>
            <person name="Goesmann A."/>
            <person name="Smits T.H."/>
            <person name="Bagheri H.C."/>
        </authorList>
    </citation>
    <scope>NUCLEOTIDE SEQUENCE [LARGE SCALE GENOMIC DNA]</scope>
    <source>
        <strain evidence="6">BUZ 3T</strain>
    </source>
</reference>
<dbReference type="EC" id="2.7.13.3" evidence="2"/>
<name>I2GNH8_9BACT</name>
<evidence type="ECO:0000256" key="3">
    <source>
        <dbReference type="ARBA" id="ARBA00022553"/>
    </source>
</evidence>
<evidence type="ECO:0000313" key="5">
    <source>
        <dbReference type="EMBL" id="CCH55456.1"/>
    </source>
</evidence>
<evidence type="ECO:0000259" key="4">
    <source>
        <dbReference type="PROSITE" id="PS50109"/>
    </source>
</evidence>
<dbReference type="STRING" id="1185876.BN8_04715"/>
<evidence type="ECO:0000313" key="6">
    <source>
        <dbReference type="Proteomes" id="UP000009309"/>
    </source>
</evidence>
<accession>I2GNH8</accession>
<proteinExistence type="predicted"/>
<dbReference type="InterPro" id="IPR005467">
    <property type="entry name" value="His_kinase_dom"/>
</dbReference>
<dbReference type="SUPFAM" id="SSF47384">
    <property type="entry name" value="Homodimeric domain of signal transducing histidine kinase"/>
    <property type="match status" value="1"/>
</dbReference>
<dbReference type="CDD" id="cd00082">
    <property type="entry name" value="HisKA"/>
    <property type="match status" value="1"/>
</dbReference>
<dbReference type="PROSITE" id="PS50109">
    <property type="entry name" value="HIS_KIN"/>
    <property type="match status" value="1"/>
</dbReference>
<comment type="caution">
    <text evidence="5">The sequence shown here is derived from an EMBL/GenBank/DDBJ whole genome shotgun (WGS) entry which is preliminary data.</text>
</comment>
<dbReference type="EMBL" id="CAIT01000009">
    <property type="protein sequence ID" value="CCH55456.1"/>
    <property type="molecule type" value="Genomic_DNA"/>
</dbReference>
<dbReference type="Gene3D" id="3.30.565.10">
    <property type="entry name" value="Histidine kinase-like ATPase, C-terminal domain"/>
    <property type="match status" value="1"/>
</dbReference>
<dbReference type="PANTHER" id="PTHR43547">
    <property type="entry name" value="TWO-COMPONENT HISTIDINE KINASE"/>
    <property type="match status" value="1"/>
</dbReference>
<keyword evidence="5" id="KW-0418">Kinase</keyword>
<dbReference type="SMART" id="SM00387">
    <property type="entry name" value="HATPase_c"/>
    <property type="match status" value="1"/>
</dbReference>
<dbReference type="InterPro" id="IPR036097">
    <property type="entry name" value="HisK_dim/P_sf"/>
</dbReference>
<keyword evidence="5" id="KW-0808">Transferase</keyword>
<gene>
    <name evidence="5" type="ORF">BN8_04715</name>
</gene>
<protein>
    <recommendedName>
        <fullName evidence="2">histidine kinase</fullName>
        <ecNumber evidence="2">2.7.13.3</ecNumber>
    </recommendedName>
</protein>
<dbReference type="PANTHER" id="PTHR43547:SF2">
    <property type="entry name" value="HYBRID SIGNAL TRANSDUCTION HISTIDINE KINASE C"/>
    <property type="match status" value="1"/>
</dbReference>
<keyword evidence="3" id="KW-0597">Phosphoprotein</keyword>
<dbReference type="Proteomes" id="UP000009309">
    <property type="component" value="Unassembled WGS sequence"/>
</dbReference>
<keyword evidence="6" id="KW-1185">Reference proteome</keyword>
<dbReference type="SUPFAM" id="SSF55874">
    <property type="entry name" value="ATPase domain of HSP90 chaperone/DNA topoisomerase II/histidine kinase"/>
    <property type="match status" value="1"/>
</dbReference>
<dbReference type="OrthoDB" id="9764438at2"/>
<dbReference type="InterPro" id="IPR004358">
    <property type="entry name" value="Sig_transdc_His_kin-like_C"/>
</dbReference>
<dbReference type="GO" id="GO:0000155">
    <property type="term" value="F:phosphorelay sensor kinase activity"/>
    <property type="evidence" value="ECO:0007669"/>
    <property type="project" value="InterPro"/>
</dbReference>
<dbReference type="InterPro" id="IPR003594">
    <property type="entry name" value="HATPase_dom"/>
</dbReference>
<comment type="catalytic activity">
    <reaction evidence="1">
        <text>ATP + protein L-histidine = ADP + protein N-phospho-L-histidine.</text>
        <dbReference type="EC" id="2.7.13.3"/>
    </reaction>
</comment>
<dbReference type="AlphaFoldDB" id="I2GNH8"/>
<dbReference type="Pfam" id="PF00512">
    <property type="entry name" value="HisKA"/>
    <property type="match status" value="1"/>
</dbReference>
<sequence>MPTEPDKSGQPLLDLPTYLFARREAVLNIWRSTCEADPTIYHVANLSREEFNDQIPVVLDLFDQQLRGQPLSYNLIDIAREHGLHRWHKGYPLHALLSELSHFFQCLATEVTNYAQHYPTANTALLYKAYESIVHFSSLLTSGSVTRYTELLREQAIGRAEALQLTLTQVQELTRQRSTLLRSATHDLRGGLGIIQGAASLLSKPNATDEEQANRLNMLQRNLLSISDMLSQLTDLARLEAGQETVHIDTFNASELLRNTVLSIEPLAQERGLVLQADGPDDLVVRNDRILVQRIIQNLLLNAVKYTFVGFVSVSWSVIDNHYWIISIQDTGPGLPANLASSISEPLKPTVESASVLQPPPQLTKVDKTGAVSPPNANSDKSVGEGIGLYVVKRLCELLGANLDIETQPGKGTLFRLRLATQLETI</sequence>
<feature type="domain" description="Histidine kinase" evidence="4">
    <location>
        <begin position="183"/>
        <end position="423"/>
    </location>
</feature>
<dbReference type="eggNOG" id="COG2205">
    <property type="taxonomic scope" value="Bacteria"/>
</dbReference>
<dbReference type="Pfam" id="PF02518">
    <property type="entry name" value="HATPase_c"/>
    <property type="match status" value="1"/>
</dbReference>
<dbReference type="SMART" id="SM00388">
    <property type="entry name" value="HisKA"/>
    <property type="match status" value="1"/>
</dbReference>
<keyword evidence="5" id="KW-0378">Hydrolase</keyword>
<organism evidence="5 6">
    <name type="scientific">Fibrisoma limi BUZ 3</name>
    <dbReference type="NCBI Taxonomy" id="1185876"/>
    <lineage>
        <taxon>Bacteria</taxon>
        <taxon>Pseudomonadati</taxon>
        <taxon>Bacteroidota</taxon>
        <taxon>Cytophagia</taxon>
        <taxon>Cytophagales</taxon>
        <taxon>Spirosomataceae</taxon>
        <taxon>Fibrisoma</taxon>
    </lineage>
</organism>
<dbReference type="PRINTS" id="PR00344">
    <property type="entry name" value="BCTRLSENSOR"/>
</dbReference>
<evidence type="ECO:0000256" key="2">
    <source>
        <dbReference type="ARBA" id="ARBA00012438"/>
    </source>
</evidence>
<dbReference type="InterPro" id="IPR003661">
    <property type="entry name" value="HisK_dim/P_dom"/>
</dbReference>
<evidence type="ECO:0000256" key="1">
    <source>
        <dbReference type="ARBA" id="ARBA00000085"/>
    </source>
</evidence>
<dbReference type="InterPro" id="IPR036890">
    <property type="entry name" value="HATPase_C_sf"/>
</dbReference>